<keyword evidence="2" id="KW-1185">Reference proteome</keyword>
<sequence>MAESSGIPIPLDSAISQFLFDYRAIEHCTTGRSPSQLMFKRGMRTKFDVLQPNVFSRVLQSQRAQIIANGGSRQVELGSGDEVYIDDYRVDSDTRCAGKIVNQIAPSTFVVKSKDNVTHKRHIDQIVKVNAGGGSLRHLPRLNQL</sequence>
<name>A0ACC2P7G1_9HYME</name>
<comment type="caution">
    <text evidence="1">The sequence shown here is derived from an EMBL/GenBank/DDBJ whole genome shotgun (WGS) entry which is preliminary data.</text>
</comment>
<reference evidence="1" key="1">
    <citation type="submission" date="2023-04" db="EMBL/GenBank/DDBJ databases">
        <title>A chromosome-level genome assembly of the parasitoid wasp Eretmocerus hayati.</title>
        <authorList>
            <person name="Zhong Y."/>
            <person name="Liu S."/>
            <person name="Liu Y."/>
        </authorList>
    </citation>
    <scope>NUCLEOTIDE SEQUENCE</scope>
    <source>
        <strain evidence="1">ZJU_SS_LIU_2023</strain>
    </source>
</reference>
<evidence type="ECO:0000313" key="2">
    <source>
        <dbReference type="Proteomes" id="UP001239111"/>
    </source>
</evidence>
<evidence type="ECO:0000313" key="1">
    <source>
        <dbReference type="EMBL" id="KAJ8678402.1"/>
    </source>
</evidence>
<protein>
    <submittedName>
        <fullName evidence="1">Uncharacterized protein</fullName>
    </submittedName>
</protein>
<dbReference type="EMBL" id="CM056742">
    <property type="protein sequence ID" value="KAJ8678402.1"/>
    <property type="molecule type" value="Genomic_DNA"/>
</dbReference>
<proteinExistence type="predicted"/>
<dbReference type="Proteomes" id="UP001239111">
    <property type="component" value="Chromosome 2"/>
</dbReference>
<organism evidence="1 2">
    <name type="scientific">Eretmocerus hayati</name>
    <dbReference type="NCBI Taxonomy" id="131215"/>
    <lineage>
        <taxon>Eukaryota</taxon>
        <taxon>Metazoa</taxon>
        <taxon>Ecdysozoa</taxon>
        <taxon>Arthropoda</taxon>
        <taxon>Hexapoda</taxon>
        <taxon>Insecta</taxon>
        <taxon>Pterygota</taxon>
        <taxon>Neoptera</taxon>
        <taxon>Endopterygota</taxon>
        <taxon>Hymenoptera</taxon>
        <taxon>Apocrita</taxon>
        <taxon>Proctotrupomorpha</taxon>
        <taxon>Chalcidoidea</taxon>
        <taxon>Aphelinidae</taxon>
        <taxon>Aphelininae</taxon>
        <taxon>Eretmocerus</taxon>
    </lineage>
</organism>
<gene>
    <name evidence="1" type="ORF">QAD02_014189</name>
</gene>
<accession>A0ACC2P7G1</accession>